<comment type="caution">
    <text evidence="1">The sequence shown here is derived from an EMBL/GenBank/DDBJ whole genome shotgun (WGS) entry which is preliminary data.</text>
</comment>
<sequence>MKKILILAAGLAILSDCTRDASFPGEGENPQASKAAASVVTYSITGRISFSQGWKVEDVVLPTGQTGVPPGPSDTVTVIESTGYTAHVELSCDPWPGYGEIYLPYSNGQQAVILSDYQQWNFPCSSPSLKPTLSGMWINGYDPYGEVAQFRVNYTGYDQFGNLSDTYSAVLPTRQPTSGVSLPDNPVSLHWSYSRQQWLLITAFPVRSDLTVSVNGTQLVATIPAGAKGILTGNGNPTLFSVTPGMSFSPVRDGYYTYTKGDFSSGPGSAVSNEIRITLTRSGNEWIIEATQNVPDRDVVVTCDGWDVLGATYVIPQGQTSVRTGPADAGYVITDVYSYGSKYTFVW</sequence>
<evidence type="ECO:0000313" key="2">
    <source>
        <dbReference type="Proteomes" id="UP000006008"/>
    </source>
</evidence>
<dbReference type="PATRIC" id="fig|742725.3.peg.306"/>
<dbReference type="GeneID" id="92816689"/>
<organism evidence="1 2">
    <name type="scientific">Alistipes indistinctus YIT 12060</name>
    <dbReference type="NCBI Taxonomy" id="742725"/>
    <lineage>
        <taxon>Bacteria</taxon>
        <taxon>Pseudomonadati</taxon>
        <taxon>Bacteroidota</taxon>
        <taxon>Bacteroidia</taxon>
        <taxon>Bacteroidales</taxon>
        <taxon>Rikenellaceae</taxon>
        <taxon>Alistipes</taxon>
    </lineage>
</organism>
<dbReference type="RefSeq" id="WP_009133073.1">
    <property type="nucleotide sequence ID" value="NZ_CP102250.1"/>
</dbReference>
<dbReference type="HOGENOM" id="CLU_798404_0_0_10"/>
<accession>G5H5Q7</accession>
<gene>
    <name evidence="1" type="ORF">HMPREF9450_00267</name>
</gene>
<evidence type="ECO:0000313" key="1">
    <source>
        <dbReference type="EMBL" id="EHB93496.1"/>
    </source>
</evidence>
<reference evidence="1 2" key="1">
    <citation type="submission" date="2011-08" db="EMBL/GenBank/DDBJ databases">
        <title>The Genome Sequence of Alistipes indistinctus YIT 12060.</title>
        <authorList>
            <consortium name="The Broad Institute Genome Sequencing Platform"/>
            <person name="Earl A."/>
            <person name="Ward D."/>
            <person name="Feldgarden M."/>
            <person name="Gevers D."/>
            <person name="Morotomi M."/>
            <person name="Young S.K."/>
            <person name="Zeng Q."/>
            <person name="Gargeya S."/>
            <person name="Fitzgerald M."/>
            <person name="Haas B."/>
            <person name="Abouelleil A."/>
            <person name="Alvarado L."/>
            <person name="Arachchi H.M."/>
            <person name="Berlin A."/>
            <person name="Brown A."/>
            <person name="Chapman S.B."/>
            <person name="Chen Z."/>
            <person name="Dunbar C."/>
            <person name="Freedman E."/>
            <person name="Gearin G."/>
            <person name="Gellesch M."/>
            <person name="Goldberg J."/>
            <person name="Griggs A."/>
            <person name="Gujja S."/>
            <person name="Heiman D."/>
            <person name="Howarth C."/>
            <person name="Larson L."/>
            <person name="Lui A."/>
            <person name="MacDonald P.J.P."/>
            <person name="Montmayeur A."/>
            <person name="Murphy C."/>
            <person name="Neiman D."/>
            <person name="Pearson M."/>
            <person name="Priest M."/>
            <person name="Roberts A."/>
            <person name="Saif S."/>
            <person name="Shea T."/>
            <person name="Shenoy N."/>
            <person name="Sisk P."/>
            <person name="Stolte C."/>
            <person name="Sykes S."/>
            <person name="Wortman J."/>
            <person name="Nusbaum C."/>
            <person name="Birren B."/>
        </authorList>
    </citation>
    <scope>NUCLEOTIDE SEQUENCE [LARGE SCALE GENOMIC DNA]</scope>
    <source>
        <strain evidence="1 2">YIT 12060</strain>
    </source>
</reference>
<protein>
    <submittedName>
        <fullName evidence="1">Uncharacterized protein</fullName>
    </submittedName>
</protein>
<keyword evidence="2" id="KW-1185">Reference proteome</keyword>
<dbReference type="Proteomes" id="UP000006008">
    <property type="component" value="Unassembled WGS sequence"/>
</dbReference>
<dbReference type="AlphaFoldDB" id="G5H5Q7"/>
<name>G5H5Q7_9BACT</name>
<dbReference type="EMBL" id="ADLD01000003">
    <property type="protein sequence ID" value="EHB93496.1"/>
    <property type="molecule type" value="Genomic_DNA"/>
</dbReference>
<proteinExistence type="predicted"/>